<protein>
    <submittedName>
        <fullName evidence="1">Uncharacterized protein</fullName>
    </submittedName>
</protein>
<dbReference type="EMBL" id="WNHB01000013">
    <property type="protein sequence ID" value="MTT32175.1"/>
    <property type="molecule type" value="Genomic_DNA"/>
</dbReference>
<dbReference type="RefSeq" id="WP_155218899.1">
    <property type="nucleotide sequence ID" value="NZ_WNHB01000013.1"/>
</dbReference>
<dbReference type="OrthoDB" id="2599540at2"/>
<gene>
    <name evidence="1" type="ORF">GMB86_09175</name>
</gene>
<reference evidence="1 2" key="1">
    <citation type="submission" date="2019-11" db="EMBL/GenBank/DDBJ databases">
        <title>Terrilactibacillus tamarindus sp. nov. BCM23-1 isolated from bark of Tamarindus indica.</title>
        <authorList>
            <person name="Kingkaew E."/>
            <person name="Tanasupawat S."/>
        </authorList>
    </citation>
    <scope>NUCLEOTIDE SEQUENCE [LARGE SCALE GENOMIC DNA]</scope>
    <source>
        <strain evidence="1 2">BCM23-1</strain>
    </source>
</reference>
<comment type="caution">
    <text evidence="1">The sequence shown here is derived from an EMBL/GenBank/DDBJ whole genome shotgun (WGS) entry which is preliminary data.</text>
</comment>
<dbReference type="AlphaFoldDB" id="A0A6N8CT96"/>
<evidence type="ECO:0000313" key="2">
    <source>
        <dbReference type="Proteomes" id="UP000440978"/>
    </source>
</evidence>
<organism evidence="1 2">
    <name type="scientific">Terrilactibacillus tamarindi</name>
    <dbReference type="NCBI Taxonomy" id="2599694"/>
    <lineage>
        <taxon>Bacteria</taxon>
        <taxon>Bacillati</taxon>
        <taxon>Bacillota</taxon>
        <taxon>Bacilli</taxon>
        <taxon>Bacillales</taxon>
        <taxon>Bacillaceae</taxon>
        <taxon>Terrilactibacillus</taxon>
    </lineage>
</organism>
<dbReference type="Proteomes" id="UP000440978">
    <property type="component" value="Unassembled WGS sequence"/>
</dbReference>
<accession>A0A6N8CT96</accession>
<sequence length="287" mass="33734">MNQPKVYGSFFKRGDYTFRSSAYIQWGTSKKSLGSCLLLNPGSANFDKINPELGILLNSHGKAHGQIHADPTMGQLIKLVYYIYGTDEIDGRFNIYNLFALQDTQSEHAIDTFEMLVNHGYLNIHESLISINELKENPWILIGWGVKNKTKWTNFKNIKQKWMEQITLSKISMFGKLNHRQDYYHPCPQRRNDRDIILHELYHLYTDSLKQQQSNKERYTFLKWNGKYGNEAKFIVRNNWNNTQSVFIPGRCNDLIWFHFDLASDTSIKNWEPFGEESVDDLEWVTF</sequence>
<evidence type="ECO:0000313" key="1">
    <source>
        <dbReference type="EMBL" id="MTT32175.1"/>
    </source>
</evidence>
<keyword evidence="2" id="KW-1185">Reference proteome</keyword>
<name>A0A6N8CT96_9BACI</name>
<proteinExistence type="predicted"/>